<evidence type="ECO:0000313" key="4">
    <source>
        <dbReference type="Proteomes" id="UP000228947"/>
    </source>
</evidence>
<dbReference type="Gene3D" id="3.40.190.10">
    <property type="entry name" value="Periplasmic binding protein-like II"/>
    <property type="match status" value="2"/>
</dbReference>
<name>A0A2M8PXA0_9CHLR</name>
<dbReference type="Pfam" id="PF01547">
    <property type="entry name" value="SBP_bac_1"/>
    <property type="match status" value="1"/>
</dbReference>
<feature type="signal peptide" evidence="1">
    <location>
        <begin position="1"/>
        <end position="22"/>
    </location>
</feature>
<comment type="caution">
    <text evidence="3">The sequence shown here is derived from an EMBL/GenBank/DDBJ whole genome shotgun (WGS) entry which is preliminary data.</text>
</comment>
<keyword evidence="1" id="KW-0732">Signal</keyword>
<evidence type="ECO:0000256" key="1">
    <source>
        <dbReference type="SAM" id="SignalP"/>
    </source>
</evidence>
<accession>A0A2M8PXA0</accession>
<protein>
    <submittedName>
        <fullName evidence="3">Sugar ABC transporter substrate-binding protein</fullName>
    </submittedName>
</protein>
<dbReference type="PANTHER" id="PTHR43649:SF14">
    <property type="entry name" value="BLR3389 PROTEIN"/>
    <property type="match status" value="1"/>
</dbReference>
<sequence>MRKKVLALVLILALLAVGIGVASQPTVAQMKIVYNSYASDPVPRAFTESVVAAWNAANPNMPVELNIINHEDFKQAIRTYLVAEPAPDVLDWFAGNRAQFFISRGLIADFSDVWEAEKWDEVYPAGFKALATVDGKQYFLPNNYYWWALYFRPSVLKDAGLEPPQTWDDLLNACRVLNEKGITPITIGTKAPWPAAAWFDYINMRLNGPQFHLDLMLLKESYTDPRVKATFMKWKELFDNKCYIENSAALEWADALTPLAQGKAAMYLMGGFITDSWQLAAANDPQLQADLDFVRFPIIDPNVPIGEDAPTDGVFLAARGGNLEMAKKFLAYLGSKEVAQRGVDELGRLPVRTDVSTERFTDAQKKGISLIQSADMVLQFYDRDTTPEMAERGLNAFASFFADPSEANIDALLADLEETRARLAAEQANE</sequence>
<dbReference type="InterPro" id="IPR006059">
    <property type="entry name" value="SBP"/>
</dbReference>
<dbReference type="Proteomes" id="UP000229681">
    <property type="component" value="Unassembled WGS sequence"/>
</dbReference>
<organism evidence="3 4">
    <name type="scientific">Candidatus Thermofonsia Clade 1 bacterium</name>
    <dbReference type="NCBI Taxonomy" id="2364210"/>
    <lineage>
        <taxon>Bacteria</taxon>
        <taxon>Bacillati</taxon>
        <taxon>Chloroflexota</taxon>
        <taxon>Candidatus Thermofontia</taxon>
        <taxon>Candidatus Thermofonsia Clade 1</taxon>
    </lineage>
</organism>
<proteinExistence type="predicted"/>
<dbReference type="SUPFAM" id="SSF53850">
    <property type="entry name" value="Periplasmic binding protein-like II"/>
    <property type="match status" value="1"/>
</dbReference>
<evidence type="ECO:0000313" key="5">
    <source>
        <dbReference type="Proteomes" id="UP000229681"/>
    </source>
</evidence>
<evidence type="ECO:0000313" key="3">
    <source>
        <dbReference type="EMBL" id="PJF42176.1"/>
    </source>
</evidence>
<feature type="chain" id="PRO_5014562332" evidence="1">
    <location>
        <begin position="23"/>
        <end position="430"/>
    </location>
</feature>
<dbReference type="InterPro" id="IPR050490">
    <property type="entry name" value="Bact_solute-bd_prot1"/>
</dbReference>
<dbReference type="EMBL" id="PGTL01000029">
    <property type="protein sequence ID" value="PJF42176.1"/>
    <property type="molecule type" value="Genomic_DNA"/>
</dbReference>
<dbReference type="EMBL" id="PGTM01000097">
    <property type="protein sequence ID" value="PJF35917.1"/>
    <property type="molecule type" value="Genomic_DNA"/>
</dbReference>
<dbReference type="PANTHER" id="PTHR43649">
    <property type="entry name" value="ARABINOSE-BINDING PROTEIN-RELATED"/>
    <property type="match status" value="1"/>
</dbReference>
<reference evidence="4 5" key="1">
    <citation type="submission" date="2017-11" db="EMBL/GenBank/DDBJ databases">
        <title>Evolution of Phototrophy in the Chloroflexi Phylum Driven by Horizontal Gene Transfer.</title>
        <authorList>
            <person name="Ward L.M."/>
            <person name="Hemp J."/>
            <person name="Shih P.M."/>
            <person name="Mcglynn S.E."/>
            <person name="Fischer W."/>
        </authorList>
    </citation>
    <scope>NUCLEOTIDE SEQUENCE [LARGE SCALE GENOMIC DNA]</scope>
    <source>
        <strain evidence="3">CP1_1M</strain>
        <strain evidence="2">JP3_13</strain>
    </source>
</reference>
<dbReference type="Proteomes" id="UP000228947">
    <property type="component" value="Unassembled WGS sequence"/>
</dbReference>
<accession>A0A2M8PEE2</accession>
<evidence type="ECO:0000313" key="2">
    <source>
        <dbReference type="EMBL" id="PJF35917.1"/>
    </source>
</evidence>
<gene>
    <name evidence="2" type="ORF">CUN49_08140</name>
    <name evidence="3" type="ORF">CUN50_05120</name>
</gene>
<dbReference type="AlphaFoldDB" id="A0A2M8PXA0"/>